<dbReference type="InterPro" id="IPR035681">
    <property type="entry name" value="ComA-like_MBL"/>
</dbReference>
<keyword evidence="5 6" id="KW-0472">Membrane</keyword>
<dbReference type="NCBIfam" id="TIGR00360">
    <property type="entry name" value="ComEC_N-term"/>
    <property type="match status" value="1"/>
</dbReference>
<dbReference type="Pfam" id="PF00753">
    <property type="entry name" value="Lactamase_B"/>
    <property type="match status" value="1"/>
</dbReference>
<dbReference type="SMART" id="SM00849">
    <property type="entry name" value="Lactamase_B"/>
    <property type="match status" value="1"/>
</dbReference>
<feature type="transmembrane region" description="Helical" evidence="6">
    <location>
        <begin position="233"/>
        <end position="253"/>
    </location>
</feature>
<evidence type="ECO:0000256" key="1">
    <source>
        <dbReference type="ARBA" id="ARBA00004651"/>
    </source>
</evidence>
<dbReference type="GO" id="GO:0030420">
    <property type="term" value="P:establishment of competence for transformation"/>
    <property type="evidence" value="ECO:0007669"/>
    <property type="project" value="InterPro"/>
</dbReference>
<feature type="domain" description="Metallo-beta-lactamase" evidence="7">
    <location>
        <begin position="524"/>
        <end position="702"/>
    </location>
</feature>
<dbReference type="InterPro" id="IPR004797">
    <property type="entry name" value="Competence_ComEC/Rec2"/>
</dbReference>
<dbReference type="Gene3D" id="3.60.15.10">
    <property type="entry name" value="Ribonuclease Z/Hydroxyacylglutathione hydrolase-like"/>
    <property type="match status" value="1"/>
</dbReference>
<dbReference type="GO" id="GO:0005886">
    <property type="term" value="C:plasma membrane"/>
    <property type="evidence" value="ECO:0007669"/>
    <property type="project" value="UniProtKB-SubCell"/>
</dbReference>
<evidence type="ECO:0000256" key="4">
    <source>
        <dbReference type="ARBA" id="ARBA00022989"/>
    </source>
</evidence>
<keyword evidence="3 6" id="KW-0812">Transmembrane</keyword>
<dbReference type="InterPro" id="IPR004477">
    <property type="entry name" value="ComEC_N"/>
</dbReference>
<feature type="transmembrane region" description="Helical" evidence="6">
    <location>
        <begin position="375"/>
        <end position="395"/>
    </location>
</feature>
<feature type="transmembrane region" description="Helical" evidence="6">
    <location>
        <begin position="470"/>
        <end position="490"/>
    </location>
</feature>
<dbReference type="CDD" id="cd07731">
    <property type="entry name" value="ComA-like_MBL-fold"/>
    <property type="match status" value="1"/>
</dbReference>
<keyword evidence="2" id="KW-1003">Cell membrane</keyword>
<dbReference type="Pfam" id="PF03772">
    <property type="entry name" value="Competence"/>
    <property type="match status" value="1"/>
</dbReference>
<evidence type="ECO:0000313" key="8">
    <source>
        <dbReference type="EMBL" id="PWW14466.1"/>
    </source>
</evidence>
<accession>A0A317QBJ2</accession>
<proteinExistence type="predicted"/>
<dbReference type="OrthoDB" id="9761531at2"/>
<protein>
    <submittedName>
        <fullName evidence="8">Competence protein ComEC</fullName>
    </submittedName>
</protein>
<gene>
    <name evidence="8" type="ORF">DET45_103158</name>
</gene>
<evidence type="ECO:0000259" key="7">
    <source>
        <dbReference type="SMART" id="SM00849"/>
    </source>
</evidence>
<comment type="caution">
    <text evidence="8">The sequence shown here is derived from an EMBL/GenBank/DDBJ whole genome shotgun (WGS) entry which is preliminary data.</text>
</comment>
<dbReference type="InterPro" id="IPR036866">
    <property type="entry name" value="RibonucZ/Hydroxyglut_hydro"/>
</dbReference>
<dbReference type="SUPFAM" id="SSF56281">
    <property type="entry name" value="Metallo-hydrolase/oxidoreductase"/>
    <property type="match status" value="1"/>
</dbReference>
<sequence length="760" mass="85075">MDRWLCAGLFGFALSFTLGKPIAFWQWLLASTLVVVATFYWPAQRRHSILLGCLLCGIGWGSGNAYFSQNWQIPPKWQGQHVTINLVIEELPQHAEDYWRLAGTLTAIDGEAVPSAWLQPSVKVRLNWYEPTAERLPQAGETWQLQVKLRAPQGVRNEGGFLYHRYLLSQGIVALGSIKQGHYVAGRANLRQRLFNRIAQLQLSQGGILAALLVGERQLIPTEQWQAYQRTGLAHLIAISGLHLSLVAGFVLLSAKQLGRRLGQQRSRRERLSLVLPSAWLALLVALGYAYLAGFATATTRAFAMLLVVLLHKQAGLYTPPSRVLLRAVALVCLVEPLAPLQPGFWLSVLAVASILFMQWRWLPAQGKGRAIRMLWRLEWVLTLLLWPLTLVWFGGLPLLAPVTNLLLVPVFSLWVLPLALLALLAMLLQLSWLSELLLRIAQWPIELVEPVLLWLAQQPWQWLAAEHSAPLELLLVGLVCWFLPLAWYWRLTSLAALLLVLAIQQQLVQYQQHLWVHVLDVEQGSAVVIERQGFALLVDVGARWPSGGDMAERVLLPFLQQRRLTPELAFISHTDSDHRGGSATVKARYPQVRWFGSNEGSACVAGQQGDWRGVHWQVLHPRQLSDNQHNDQSCVLKISYGALQMLLPGDISTRAERQLLAQLAPVEAEVLVLAHHGSNSSSESYFLQAVKPSISIASRGRNNAYGMVSPAVKERLQQLQIPLLDTAMGGQISIYADSQQWYVQQPYAAAVRPWFDADN</sequence>
<dbReference type="PANTHER" id="PTHR30619">
    <property type="entry name" value="DNA INTERNALIZATION/COMPETENCE PROTEIN COMEC/REC2"/>
    <property type="match status" value="1"/>
</dbReference>
<feature type="transmembrane region" description="Helical" evidence="6">
    <location>
        <begin position="274"/>
        <end position="292"/>
    </location>
</feature>
<feature type="transmembrane region" description="Helical" evidence="6">
    <location>
        <begin position="407"/>
        <end position="429"/>
    </location>
</feature>
<dbReference type="InterPro" id="IPR001279">
    <property type="entry name" value="Metallo-B-lactamas"/>
</dbReference>
<dbReference type="AlphaFoldDB" id="A0A317QBJ2"/>
<reference evidence="8 9" key="1">
    <citation type="submission" date="2018-05" db="EMBL/GenBank/DDBJ databases">
        <title>Freshwater and sediment microbial communities from various areas in North America, analyzing microbe dynamics in response to fracking.</title>
        <authorList>
            <person name="Lamendella R."/>
        </authorList>
    </citation>
    <scope>NUCLEOTIDE SEQUENCE [LARGE SCALE GENOMIC DNA]</scope>
    <source>
        <strain evidence="8 9">125B1</strain>
    </source>
</reference>
<keyword evidence="9" id="KW-1185">Reference proteome</keyword>
<dbReference type="EMBL" id="QGTT01000003">
    <property type="protein sequence ID" value="PWW14466.1"/>
    <property type="molecule type" value="Genomic_DNA"/>
</dbReference>
<dbReference type="Pfam" id="PF13567">
    <property type="entry name" value="DUF4131"/>
    <property type="match status" value="1"/>
</dbReference>
<organism evidence="8 9">
    <name type="scientific">Pseudidiomarina maritima</name>
    <dbReference type="NCBI Taxonomy" id="519453"/>
    <lineage>
        <taxon>Bacteria</taxon>
        <taxon>Pseudomonadati</taxon>
        <taxon>Pseudomonadota</taxon>
        <taxon>Gammaproteobacteria</taxon>
        <taxon>Alteromonadales</taxon>
        <taxon>Idiomarinaceae</taxon>
        <taxon>Pseudidiomarina</taxon>
    </lineage>
</organism>
<evidence type="ECO:0000256" key="3">
    <source>
        <dbReference type="ARBA" id="ARBA00022692"/>
    </source>
</evidence>
<dbReference type="RefSeq" id="WP_110075358.1">
    <property type="nucleotide sequence ID" value="NZ_QGTT01000003.1"/>
</dbReference>
<dbReference type="PANTHER" id="PTHR30619:SF1">
    <property type="entry name" value="RECOMBINATION PROTEIN 2"/>
    <property type="match status" value="1"/>
</dbReference>
<dbReference type="NCBIfam" id="TIGR00361">
    <property type="entry name" value="ComEC_Rec2"/>
    <property type="match status" value="1"/>
</dbReference>
<name>A0A317QBJ2_9GAMM</name>
<feature type="transmembrane region" description="Helical" evidence="6">
    <location>
        <begin position="49"/>
        <end position="67"/>
    </location>
</feature>
<keyword evidence="4 6" id="KW-1133">Transmembrane helix</keyword>
<dbReference type="InterPro" id="IPR025405">
    <property type="entry name" value="DUF4131"/>
</dbReference>
<evidence type="ECO:0000256" key="6">
    <source>
        <dbReference type="SAM" id="Phobius"/>
    </source>
</evidence>
<evidence type="ECO:0000256" key="5">
    <source>
        <dbReference type="ARBA" id="ARBA00023136"/>
    </source>
</evidence>
<dbReference type="Proteomes" id="UP000246964">
    <property type="component" value="Unassembled WGS sequence"/>
</dbReference>
<dbReference type="InterPro" id="IPR052159">
    <property type="entry name" value="Competence_DNA_uptake"/>
</dbReference>
<feature type="transmembrane region" description="Helical" evidence="6">
    <location>
        <begin position="345"/>
        <end position="363"/>
    </location>
</feature>
<evidence type="ECO:0000256" key="2">
    <source>
        <dbReference type="ARBA" id="ARBA00022475"/>
    </source>
</evidence>
<evidence type="ECO:0000313" key="9">
    <source>
        <dbReference type="Proteomes" id="UP000246964"/>
    </source>
</evidence>
<comment type="subcellular location">
    <subcellularLocation>
        <location evidence="1">Cell membrane</location>
        <topology evidence="1">Multi-pass membrane protein</topology>
    </subcellularLocation>
</comment>